<dbReference type="PROSITE" id="PS50853">
    <property type="entry name" value="FN3"/>
    <property type="match status" value="1"/>
</dbReference>
<evidence type="ECO:0000256" key="2">
    <source>
        <dbReference type="ARBA" id="ARBA00022670"/>
    </source>
</evidence>
<proteinExistence type="inferred from homology"/>
<keyword evidence="3 5" id="KW-0378">Hydrolase</keyword>
<dbReference type="Gene3D" id="2.60.40.10">
    <property type="entry name" value="Immunoglobulins"/>
    <property type="match status" value="2"/>
</dbReference>
<dbReference type="RefSeq" id="WP_261693529.1">
    <property type="nucleotide sequence ID" value="NZ_CP104694.1"/>
</dbReference>
<evidence type="ECO:0000256" key="6">
    <source>
        <dbReference type="SAM" id="MobiDB-lite"/>
    </source>
</evidence>
<feature type="region of interest" description="Disordered" evidence="6">
    <location>
        <begin position="942"/>
        <end position="965"/>
    </location>
</feature>
<organism evidence="9 10">
    <name type="scientific">Tahibacter amnicola</name>
    <dbReference type="NCBI Taxonomy" id="2976241"/>
    <lineage>
        <taxon>Bacteria</taxon>
        <taxon>Pseudomonadati</taxon>
        <taxon>Pseudomonadota</taxon>
        <taxon>Gammaproteobacteria</taxon>
        <taxon>Lysobacterales</taxon>
        <taxon>Rhodanobacteraceae</taxon>
        <taxon>Tahibacter</taxon>
    </lineage>
</organism>
<feature type="compositionally biased region" description="Polar residues" evidence="6">
    <location>
        <begin position="479"/>
        <end position="490"/>
    </location>
</feature>
<dbReference type="InterPro" id="IPR000209">
    <property type="entry name" value="Peptidase_S8/S53_dom"/>
</dbReference>
<keyword evidence="4 5" id="KW-0720">Serine protease</keyword>
<protein>
    <submittedName>
        <fullName evidence="9">S8 family serine peptidase</fullName>
    </submittedName>
</protein>
<dbReference type="Proteomes" id="UP001064632">
    <property type="component" value="Chromosome"/>
</dbReference>
<keyword evidence="2 5" id="KW-0645">Protease</keyword>
<reference evidence="9" key="1">
    <citation type="submission" date="2022-09" db="EMBL/GenBank/DDBJ databases">
        <title>Tahibacter sp. nov., isolated from a fresh water.</title>
        <authorList>
            <person name="Baek J.H."/>
            <person name="Lee J.K."/>
            <person name="Kim J.M."/>
            <person name="Jeon C.O."/>
        </authorList>
    </citation>
    <scope>NUCLEOTIDE SEQUENCE</scope>
    <source>
        <strain evidence="9">W38</strain>
    </source>
</reference>
<comment type="similarity">
    <text evidence="1 5">Belongs to the peptidase S8 family.</text>
</comment>
<feature type="signal peptide" evidence="7">
    <location>
        <begin position="1"/>
        <end position="19"/>
    </location>
</feature>
<dbReference type="Gene3D" id="2.60.120.380">
    <property type="match status" value="1"/>
</dbReference>
<dbReference type="InterPro" id="IPR008979">
    <property type="entry name" value="Galactose-bd-like_sf"/>
</dbReference>
<accession>A0ABY6BBQ2</accession>
<feature type="domain" description="Fibronectin type-III" evidence="8">
    <location>
        <begin position="860"/>
        <end position="957"/>
    </location>
</feature>
<dbReference type="PANTHER" id="PTHR43399:SF4">
    <property type="entry name" value="CELL WALL-ASSOCIATED PROTEASE"/>
    <property type="match status" value="1"/>
</dbReference>
<feature type="active site" description="Charge relay system" evidence="5">
    <location>
        <position position="342"/>
    </location>
</feature>
<dbReference type="InterPro" id="IPR015500">
    <property type="entry name" value="Peptidase_S8_subtilisin-rel"/>
</dbReference>
<dbReference type="SUPFAM" id="SSF49785">
    <property type="entry name" value="Galactose-binding domain-like"/>
    <property type="match status" value="1"/>
</dbReference>
<dbReference type="PROSITE" id="PS51892">
    <property type="entry name" value="SUBTILASE"/>
    <property type="match status" value="1"/>
</dbReference>
<evidence type="ECO:0000313" key="10">
    <source>
        <dbReference type="Proteomes" id="UP001064632"/>
    </source>
</evidence>
<keyword evidence="10" id="KW-1185">Reference proteome</keyword>
<dbReference type="CDD" id="cd04842">
    <property type="entry name" value="Peptidases_S8_Kp43_protease"/>
    <property type="match status" value="1"/>
</dbReference>
<keyword evidence="7" id="KW-0732">Signal</keyword>
<feature type="compositionally biased region" description="Polar residues" evidence="6">
    <location>
        <begin position="942"/>
        <end position="958"/>
    </location>
</feature>
<dbReference type="InterPro" id="IPR034058">
    <property type="entry name" value="TagA/B/C/D_pept_dom"/>
</dbReference>
<dbReference type="InterPro" id="IPR051048">
    <property type="entry name" value="Peptidase_S8/S53_subtilisin"/>
</dbReference>
<dbReference type="Gene3D" id="3.40.50.200">
    <property type="entry name" value="Peptidase S8/S53 domain"/>
    <property type="match status" value="1"/>
</dbReference>
<dbReference type="InterPro" id="IPR013783">
    <property type="entry name" value="Ig-like_fold"/>
</dbReference>
<dbReference type="InterPro" id="IPR022398">
    <property type="entry name" value="Peptidase_S8_His-AS"/>
</dbReference>
<feature type="chain" id="PRO_5045268196" evidence="7">
    <location>
        <begin position="20"/>
        <end position="1164"/>
    </location>
</feature>
<evidence type="ECO:0000256" key="3">
    <source>
        <dbReference type="ARBA" id="ARBA00022801"/>
    </source>
</evidence>
<feature type="region of interest" description="Disordered" evidence="6">
    <location>
        <begin position="479"/>
        <end position="498"/>
    </location>
</feature>
<evidence type="ECO:0000256" key="5">
    <source>
        <dbReference type="PROSITE-ProRule" id="PRU01240"/>
    </source>
</evidence>
<dbReference type="PROSITE" id="PS00138">
    <property type="entry name" value="SUBTILASE_SER"/>
    <property type="match status" value="1"/>
</dbReference>
<evidence type="ECO:0000256" key="1">
    <source>
        <dbReference type="ARBA" id="ARBA00011073"/>
    </source>
</evidence>
<dbReference type="PROSITE" id="PS00137">
    <property type="entry name" value="SUBTILASE_HIS"/>
    <property type="match status" value="1"/>
</dbReference>
<evidence type="ECO:0000256" key="7">
    <source>
        <dbReference type="SAM" id="SignalP"/>
    </source>
</evidence>
<dbReference type="InterPro" id="IPR003961">
    <property type="entry name" value="FN3_dom"/>
</dbReference>
<dbReference type="Pfam" id="PF00082">
    <property type="entry name" value="Peptidase_S8"/>
    <property type="match status" value="1"/>
</dbReference>
<feature type="active site" description="Charge relay system" evidence="5">
    <location>
        <position position="534"/>
    </location>
</feature>
<dbReference type="Gene3D" id="2.60.120.260">
    <property type="entry name" value="Galactose-binding domain-like"/>
    <property type="match status" value="1"/>
</dbReference>
<dbReference type="InterPro" id="IPR036852">
    <property type="entry name" value="Peptidase_S8/S53_dom_sf"/>
</dbReference>
<dbReference type="PRINTS" id="PR00723">
    <property type="entry name" value="SUBTILISIN"/>
</dbReference>
<evidence type="ECO:0000313" key="9">
    <source>
        <dbReference type="EMBL" id="UXI66545.1"/>
    </source>
</evidence>
<evidence type="ECO:0000259" key="8">
    <source>
        <dbReference type="PROSITE" id="PS50853"/>
    </source>
</evidence>
<gene>
    <name evidence="9" type="ORF">N4264_17555</name>
</gene>
<name>A0ABY6BBQ2_9GAMM</name>
<evidence type="ECO:0000256" key="4">
    <source>
        <dbReference type="ARBA" id="ARBA00022825"/>
    </source>
</evidence>
<dbReference type="InterPro" id="IPR023828">
    <property type="entry name" value="Peptidase_S8_Ser-AS"/>
</dbReference>
<dbReference type="PANTHER" id="PTHR43399">
    <property type="entry name" value="SUBTILISIN-RELATED"/>
    <property type="match status" value="1"/>
</dbReference>
<sequence length="1164" mass="120248">MQHLLRRSALAAALSIALADLSAAEALSVVYASQPTPQAIAEAVQDPRLIVLRAGAFDPLTQQMDFSGAGVESIPSAQYVIVQFNASKALPVRDGLKKLGVVIVGYLPSNTYQVRLNGATVAGIRAIPGVRWAGPMVRGMKVDPALWVANRAHAPAADESLVELQLMTFREASSSVVINALGKQFPAAVITNQNENFEHGDRVRVMVPQSRLDEFLGIAAAIDDLAWIERYNAPTTKNSGDPGTLQGNFTGTCPGSGTICGNTPIWAHGILGTNQIVSVADTGLDRNEAWFTTLDKGSGPVVAITDAESPSLPTPGTQYPTRKVFGYWVQPGATSYDYTSGHGTHVAGTVAGDAAGTFTATYTASTPTTAGHDLADGNAPNAQILVQDIGSGSSLTGLNNLVGTLQQAYNATVRIHTNSWGGGNTGAYDSTAADVDYFTNTHDEFLFVVAAGNDGPGASTLGSPGTAKNSLTVGGTAHAGSTSMYGSSSRGPAADGRLKPDIVAPAVSVVSAAADTNNGTTAEDAAVTTKTGTSMATPAIAGSAALVRQFFQDGFYPRGSKTAADTFNPSGAVLKAVMVNGTNPLATTTWPDNNYGWGRAWLDSNLWFATPAGSSDDTRRLRLFERPNAAGLKTTDVHSYTIANVAAGAELRVTLAWFDPEGAPGAGSTLVNNLDLEVEGPTAQIYKGNVFALGVSTTGGTADALNTVEQVRLNAPAAGSYTVRVKGTAVPGNGRPETDYQGYAVAVSGAFALPDPVAPAAPTGLAIASNNTSGVGVSFTGSAPQGFQLYRANGTCASASAGDFRMVATGAASPLVDDKTQGGTGYAYKVRGVGGDVEGAISGCVDVVSADTCTLRPQFDGTTLTAVGTNATCKVDLDWPAGSATCPLATGVTYSIQRATNPYMTGATTVASNLSVLTYDDTTVTSGTTYYYRVAATDDLGNTTTPQQSRTIPVTPTGATGPDPNSFYDSAGDQRAYMTMQTPWQITNTTAAAGSTYSYHSGKDGQSYPDAVCASIETPAMTLPAGAQLSFQAKYNLEWQYDGAVMEISTDGGTNWSDLPPAGGYPTTFTNTGNACGYAGSHGAFAGVSTAGSNADPNNGTATAVFKPFTVDLSSYAGQNVKIRWRLASDGGVTFAGFFLDEVRIGNPDRLFFDGFEPSLFMCQ</sequence>
<feature type="active site" description="Charge relay system" evidence="5">
    <location>
        <position position="281"/>
    </location>
</feature>
<dbReference type="EMBL" id="CP104694">
    <property type="protein sequence ID" value="UXI66545.1"/>
    <property type="molecule type" value="Genomic_DNA"/>
</dbReference>
<dbReference type="Pfam" id="PF20773">
    <property type="entry name" value="InhA-like_MAM"/>
    <property type="match status" value="1"/>
</dbReference>
<dbReference type="SUPFAM" id="SSF52743">
    <property type="entry name" value="Subtilisin-like"/>
    <property type="match status" value="1"/>
</dbReference>